<organism evidence="1 2">
    <name type="scientific">Fistulina hepatica ATCC 64428</name>
    <dbReference type="NCBI Taxonomy" id="1128425"/>
    <lineage>
        <taxon>Eukaryota</taxon>
        <taxon>Fungi</taxon>
        <taxon>Dikarya</taxon>
        <taxon>Basidiomycota</taxon>
        <taxon>Agaricomycotina</taxon>
        <taxon>Agaricomycetes</taxon>
        <taxon>Agaricomycetidae</taxon>
        <taxon>Agaricales</taxon>
        <taxon>Fistulinaceae</taxon>
        <taxon>Fistulina</taxon>
    </lineage>
</organism>
<dbReference type="EMBL" id="KN881848">
    <property type="protein sequence ID" value="KIY48360.1"/>
    <property type="molecule type" value="Genomic_DNA"/>
</dbReference>
<sequence>MSSSTQPSAERNAQFTMRISTLSADVQRARRGLPVAVPLSVRRGRRAGSQVVISSVHQQYFESRFPHLERELRALNSLSFQGLAAIYHLYRRHLMLVWVCKTLQLKTSRPNTGVRVTFSGRNLTVAPVDVISWTGRAWGTYYNA</sequence>
<dbReference type="Proteomes" id="UP000054144">
    <property type="component" value="Unassembled WGS sequence"/>
</dbReference>
<reference evidence="1 2" key="1">
    <citation type="journal article" date="2015" name="Fungal Genet. Biol.">
        <title>Evolution of novel wood decay mechanisms in Agaricales revealed by the genome sequences of Fistulina hepatica and Cylindrobasidium torrendii.</title>
        <authorList>
            <person name="Floudas D."/>
            <person name="Held B.W."/>
            <person name="Riley R."/>
            <person name="Nagy L.G."/>
            <person name="Koehler G."/>
            <person name="Ransdell A.S."/>
            <person name="Younus H."/>
            <person name="Chow J."/>
            <person name="Chiniquy J."/>
            <person name="Lipzen A."/>
            <person name="Tritt A."/>
            <person name="Sun H."/>
            <person name="Haridas S."/>
            <person name="LaButti K."/>
            <person name="Ohm R.A."/>
            <person name="Kues U."/>
            <person name="Blanchette R.A."/>
            <person name="Grigoriev I.V."/>
            <person name="Minto R.E."/>
            <person name="Hibbett D.S."/>
        </authorList>
    </citation>
    <scope>NUCLEOTIDE SEQUENCE [LARGE SCALE GENOMIC DNA]</scope>
    <source>
        <strain evidence="1 2">ATCC 64428</strain>
    </source>
</reference>
<gene>
    <name evidence="1" type="ORF">FISHEDRAFT_59002</name>
</gene>
<feature type="non-terminal residue" evidence="1">
    <location>
        <position position="144"/>
    </location>
</feature>
<name>A0A0D7ACJ6_9AGAR</name>
<accession>A0A0D7ACJ6</accession>
<dbReference type="AlphaFoldDB" id="A0A0D7ACJ6"/>
<protein>
    <submittedName>
        <fullName evidence="1">Uncharacterized protein</fullName>
    </submittedName>
</protein>
<evidence type="ECO:0000313" key="2">
    <source>
        <dbReference type="Proteomes" id="UP000054144"/>
    </source>
</evidence>
<evidence type="ECO:0000313" key="1">
    <source>
        <dbReference type="EMBL" id="KIY48360.1"/>
    </source>
</evidence>
<keyword evidence="2" id="KW-1185">Reference proteome</keyword>
<proteinExistence type="predicted"/>